<reference evidence="1 2" key="1">
    <citation type="submission" date="2018-06" db="EMBL/GenBank/DDBJ databases">
        <title>Genomic Encyclopedia of Archaeal and Bacterial Type Strains, Phase II (KMG-II): from individual species to whole genera.</title>
        <authorList>
            <person name="Goeker M."/>
        </authorList>
    </citation>
    <scope>NUCLEOTIDE SEQUENCE [LARGE SCALE GENOMIC DNA]</scope>
    <source>
        <strain evidence="1 2">DSM 29821</strain>
    </source>
</reference>
<sequence>MQLSDIARLRLHAQQVSKHTCKTPQALVSYMGALQAQDFPASKYAIGARLQHTPLQQVDKAINKGEIIRTWIYRGTLQLVTPADIRWMIALVKDRLEMRLKSTEKVLGVDAAIYPRVFKLLKEALHGGNRLMRSEVEALLQKHNIGPEYMRYSLFRASLEGIICHGPMKGKQFTFTLLDEWCPPQPSYSKEKALELLAERYFTSHGPATVADFTTYAGITQKEANIGLEAAKPRLDHITIADTSWWCGKGLLNTKTSVPDALVLPAFDEINVAYKDRSPMIAKEHGHKVMTVNGIFHPIMLNEGQICGLWKRTIAKDGLEISFEPFISLPKSRKNAFETAVQHYAEFMELPIKTLSFV</sequence>
<gene>
    <name evidence="1" type="ORF">CLV59_11111</name>
</gene>
<keyword evidence="2" id="KW-1185">Reference proteome</keyword>
<protein>
    <submittedName>
        <fullName evidence="1">Winged helix DNA-binding protein</fullName>
    </submittedName>
</protein>
<dbReference type="PANTHER" id="PTHR38479:SF2">
    <property type="entry name" value="WINGED HELIX DNA-BINDING DOMAIN-CONTAINING PROTEIN"/>
    <property type="match status" value="1"/>
</dbReference>
<dbReference type="PANTHER" id="PTHR38479">
    <property type="entry name" value="LMO0824 PROTEIN"/>
    <property type="match status" value="1"/>
</dbReference>
<evidence type="ECO:0000313" key="2">
    <source>
        <dbReference type="Proteomes" id="UP000249819"/>
    </source>
</evidence>
<dbReference type="InterPro" id="IPR009351">
    <property type="entry name" value="AlkZ-like"/>
</dbReference>
<accession>A0A327VIH5</accession>
<evidence type="ECO:0000313" key="1">
    <source>
        <dbReference type="EMBL" id="RAJ73892.1"/>
    </source>
</evidence>
<dbReference type="Pfam" id="PF06224">
    <property type="entry name" value="AlkZ-like"/>
    <property type="match status" value="1"/>
</dbReference>
<dbReference type="GO" id="GO:0003677">
    <property type="term" value="F:DNA binding"/>
    <property type="evidence" value="ECO:0007669"/>
    <property type="project" value="UniProtKB-KW"/>
</dbReference>
<organism evidence="1 2">
    <name type="scientific">Chitinophaga dinghuensis</name>
    <dbReference type="NCBI Taxonomy" id="1539050"/>
    <lineage>
        <taxon>Bacteria</taxon>
        <taxon>Pseudomonadati</taxon>
        <taxon>Bacteroidota</taxon>
        <taxon>Chitinophagia</taxon>
        <taxon>Chitinophagales</taxon>
        <taxon>Chitinophagaceae</taxon>
        <taxon>Chitinophaga</taxon>
    </lineage>
</organism>
<proteinExistence type="predicted"/>
<keyword evidence="1" id="KW-0238">DNA-binding</keyword>
<dbReference type="Proteomes" id="UP000249819">
    <property type="component" value="Unassembled WGS sequence"/>
</dbReference>
<name>A0A327VIH5_9BACT</name>
<dbReference type="AlphaFoldDB" id="A0A327VIH5"/>
<dbReference type="RefSeq" id="WP_111595130.1">
    <property type="nucleotide sequence ID" value="NZ_QLMA01000011.1"/>
</dbReference>
<dbReference type="OrthoDB" id="2210247at2"/>
<comment type="caution">
    <text evidence="1">The sequence shown here is derived from an EMBL/GenBank/DDBJ whole genome shotgun (WGS) entry which is preliminary data.</text>
</comment>
<dbReference type="EMBL" id="QLMA01000011">
    <property type="protein sequence ID" value="RAJ73892.1"/>
    <property type="molecule type" value="Genomic_DNA"/>
</dbReference>